<feature type="region of interest" description="Disordered" evidence="1">
    <location>
        <begin position="108"/>
        <end position="131"/>
    </location>
</feature>
<protein>
    <recommendedName>
        <fullName evidence="4">BZIP domain-containing protein</fullName>
    </recommendedName>
</protein>
<evidence type="ECO:0008006" key="4">
    <source>
        <dbReference type="Google" id="ProtNLM"/>
    </source>
</evidence>
<dbReference type="EMBL" id="JASWJB010000077">
    <property type="protein sequence ID" value="KAK2600318.1"/>
    <property type="molecule type" value="Genomic_DNA"/>
</dbReference>
<sequence length="131" mass="15174">MSETPSPQKRITNSVDDEVNLRRERGRRAQATFRQRKAQETHRLVNQNRQLIRAVERVVEVTSGEERPELLNAVTNLSEIAGVSDEHWDTRRRVRYELHHAVFSSVGFARGNPQKSMDESSELHQNFNPAQ</sequence>
<keyword evidence="3" id="KW-1185">Reference proteome</keyword>
<name>A0AAJ0CQD3_9HYPO</name>
<evidence type="ECO:0000313" key="2">
    <source>
        <dbReference type="EMBL" id="KAK2600318.1"/>
    </source>
</evidence>
<feature type="compositionally biased region" description="Polar residues" evidence="1">
    <location>
        <begin position="1"/>
        <end position="14"/>
    </location>
</feature>
<accession>A0AAJ0CQD3</accession>
<evidence type="ECO:0000256" key="1">
    <source>
        <dbReference type="SAM" id="MobiDB-lite"/>
    </source>
</evidence>
<proteinExistence type="predicted"/>
<reference evidence="2" key="1">
    <citation type="submission" date="2023-06" db="EMBL/GenBank/DDBJ databases">
        <title>Conoideocrella luteorostrata (Hypocreales: Clavicipitaceae), a potential biocontrol fungus for elongate hemlock scale in United States Christmas tree production areas.</title>
        <authorList>
            <person name="Barrett H."/>
            <person name="Lovett B."/>
            <person name="Macias A.M."/>
            <person name="Stajich J.E."/>
            <person name="Kasson M.T."/>
        </authorList>
    </citation>
    <scope>NUCLEOTIDE SEQUENCE</scope>
    <source>
        <strain evidence="2">ARSEF 14590</strain>
    </source>
</reference>
<gene>
    <name evidence="2" type="ORF">QQS21_004959</name>
</gene>
<organism evidence="2 3">
    <name type="scientific">Conoideocrella luteorostrata</name>
    <dbReference type="NCBI Taxonomy" id="1105319"/>
    <lineage>
        <taxon>Eukaryota</taxon>
        <taxon>Fungi</taxon>
        <taxon>Dikarya</taxon>
        <taxon>Ascomycota</taxon>
        <taxon>Pezizomycotina</taxon>
        <taxon>Sordariomycetes</taxon>
        <taxon>Hypocreomycetidae</taxon>
        <taxon>Hypocreales</taxon>
        <taxon>Clavicipitaceae</taxon>
        <taxon>Conoideocrella</taxon>
    </lineage>
</organism>
<dbReference type="Proteomes" id="UP001251528">
    <property type="component" value="Unassembled WGS sequence"/>
</dbReference>
<comment type="caution">
    <text evidence="2">The sequence shown here is derived from an EMBL/GenBank/DDBJ whole genome shotgun (WGS) entry which is preliminary data.</text>
</comment>
<feature type="region of interest" description="Disordered" evidence="1">
    <location>
        <begin position="1"/>
        <end position="23"/>
    </location>
</feature>
<dbReference type="AlphaFoldDB" id="A0AAJ0CQD3"/>
<evidence type="ECO:0000313" key="3">
    <source>
        <dbReference type="Proteomes" id="UP001251528"/>
    </source>
</evidence>